<accession>B9KYX8</accession>
<reference evidence="1 2" key="1">
    <citation type="journal article" date="2009" name="PLoS ONE">
        <title>Complete genome sequence of the aerobic CO-oxidizing thermophile Thermomicrobium roseum.</title>
        <authorList>
            <person name="Wu D."/>
            <person name="Raymond J."/>
            <person name="Wu M."/>
            <person name="Chatterji S."/>
            <person name="Ren Q."/>
            <person name="Graham J.E."/>
            <person name="Bryant D.A."/>
            <person name="Robb F."/>
            <person name="Colman A."/>
            <person name="Tallon L.J."/>
            <person name="Badger J.H."/>
            <person name="Madupu R."/>
            <person name="Ward N.L."/>
            <person name="Eisen J.A."/>
        </authorList>
    </citation>
    <scope>NUCLEOTIDE SEQUENCE [LARGE SCALE GENOMIC DNA]</scope>
    <source>
        <strain evidence="2">ATCC 27502 / DSM 5159 / P-2</strain>
    </source>
</reference>
<organism evidence="1 2">
    <name type="scientific">Thermomicrobium roseum (strain ATCC 27502 / DSM 5159 / P-2)</name>
    <dbReference type="NCBI Taxonomy" id="309801"/>
    <lineage>
        <taxon>Bacteria</taxon>
        <taxon>Pseudomonadati</taxon>
        <taxon>Thermomicrobiota</taxon>
        <taxon>Thermomicrobia</taxon>
        <taxon>Thermomicrobiales</taxon>
        <taxon>Thermomicrobiaceae</taxon>
        <taxon>Thermomicrobium</taxon>
    </lineage>
</organism>
<sequence length="414" mass="44940">MRPSLRRETVARLALAFVLAFGLWAWVEATNDPETQRTISNVPVLPRGLSPQLVVTSELPTVTVRIQGAQSRVQSFESGAIQAWIDLRDVDSPGTYIRPVRVQLPSRLRLREVVPQEVTVQIDRLVERGDVPVQVIFTGQIPPNLQVLSTTLDPATVIVRGPQQRVENIARVTAPLQLAGRTESFQESVTLIPVDANGVTVPGITVEPSTAVVSVQLRVRGQVRRVVPTIVGADKLAPGYELAGPPTVFPSDEVVIEGPESALAAIPYLTTTPIDVSGWSESRILWDVPIDTSRLPSGVTVDPKTVNVSVQIRRAEETRSLQGLPITVVNARPGTTVELTPSTVDLEVSGPSTVLEQLKPGDILVIVDVENAEQGIYQLPVRVTLPPEVRYERLSPQVVQVTIRSVQPTPSPTP</sequence>
<keyword evidence="2" id="KW-1185">Reference proteome</keyword>
<gene>
    <name evidence="1" type="ordered locus">trd_0687</name>
</gene>
<dbReference type="Gene3D" id="2.170.120.30">
    <property type="match status" value="2"/>
</dbReference>
<protein>
    <submittedName>
        <fullName evidence="1">YbbR-like protein</fullName>
    </submittedName>
</protein>
<dbReference type="eggNOG" id="COG4856">
    <property type="taxonomic scope" value="Bacteria"/>
</dbReference>
<dbReference type="Proteomes" id="UP000000447">
    <property type="component" value="Chromosome"/>
</dbReference>
<dbReference type="STRING" id="309801.trd_0687"/>
<dbReference type="Pfam" id="PF07949">
    <property type="entry name" value="YbbR"/>
    <property type="match status" value="4"/>
</dbReference>
<proteinExistence type="predicted"/>
<dbReference type="KEGG" id="tro:trd_0687"/>
<evidence type="ECO:0000313" key="2">
    <source>
        <dbReference type="Proteomes" id="UP000000447"/>
    </source>
</evidence>
<dbReference type="CDD" id="cd20206">
    <property type="entry name" value="YbbR"/>
    <property type="match status" value="1"/>
</dbReference>
<dbReference type="AlphaFoldDB" id="B9KYX8"/>
<dbReference type="Gene3D" id="2.170.120.40">
    <property type="entry name" value="YbbR-like domain"/>
    <property type="match status" value="2"/>
</dbReference>
<dbReference type="HOGENOM" id="CLU_039811_1_0_0"/>
<dbReference type="InterPro" id="IPR012505">
    <property type="entry name" value="YbbR"/>
</dbReference>
<name>B9KYX8_THERP</name>
<dbReference type="PANTHER" id="PTHR37804:SF1">
    <property type="entry name" value="CDAA REGULATORY PROTEIN CDAR"/>
    <property type="match status" value="1"/>
</dbReference>
<dbReference type="InterPro" id="IPR053154">
    <property type="entry name" value="c-di-AMP_regulator"/>
</dbReference>
<evidence type="ECO:0000313" key="1">
    <source>
        <dbReference type="EMBL" id="ACM04514.1"/>
    </source>
</evidence>
<dbReference type="EMBL" id="CP001275">
    <property type="protein sequence ID" value="ACM04514.1"/>
    <property type="molecule type" value="Genomic_DNA"/>
</dbReference>
<dbReference type="PANTHER" id="PTHR37804">
    <property type="entry name" value="CDAA REGULATORY PROTEIN CDAR"/>
    <property type="match status" value="1"/>
</dbReference>